<dbReference type="Gene3D" id="1.20.59.20">
    <property type="match status" value="1"/>
</dbReference>
<accession>A0A845QPC1</accession>
<comment type="caution">
    <text evidence="10">The sequence shown here is derived from an EMBL/GenBank/DDBJ whole genome shotgun (WGS) entry which is preliminary data.</text>
</comment>
<dbReference type="InterPro" id="IPR012796">
    <property type="entry name" value="Lysidine-tRNA-synth_C"/>
</dbReference>
<dbReference type="NCBIfam" id="TIGR02433">
    <property type="entry name" value="lysidine_TilS_C"/>
    <property type="match status" value="1"/>
</dbReference>
<evidence type="ECO:0000259" key="9">
    <source>
        <dbReference type="SMART" id="SM00977"/>
    </source>
</evidence>
<dbReference type="Gene3D" id="3.40.50.620">
    <property type="entry name" value="HUPs"/>
    <property type="match status" value="1"/>
</dbReference>
<protein>
    <recommendedName>
        <fullName evidence="8">tRNA(Ile)-lysidine synthase</fullName>
        <ecNumber evidence="8">6.3.4.19</ecNumber>
    </recommendedName>
    <alternativeName>
        <fullName evidence="8">tRNA(Ile)-2-lysyl-cytidine synthase</fullName>
    </alternativeName>
    <alternativeName>
        <fullName evidence="8">tRNA(Ile)-lysidine synthetase</fullName>
    </alternativeName>
</protein>
<evidence type="ECO:0000256" key="3">
    <source>
        <dbReference type="ARBA" id="ARBA00022598"/>
    </source>
</evidence>
<keyword evidence="4 8" id="KW-0819">tRNA processing</keyword>
<dbReference type="SUPFAM" id="SSF52402">
    <property type="entry name" value="Adenine nucleotide alpha hydrolases-like"/>
    <property type="match status" value="1"/>
</dbReference>
<comment type="function">
    <text evidence="8">Ligates lysine onto the cytidine present at position 34 of the AUA codon-specific tRNA(Ile) that contains the anticodon CAU, in an ATP-dependent manner. Cytidine is converted to lysidine, thus changing the amino acid specificity of the tRNA from methionine to isoleucine.</text>
</comment>
<proteinExistence type="inferred from homology"/>
<dbReference type="GO" id="GO:0006400">
    <property type="term" value="P:tRNA modification"/>
    <property type="evidence" value="ECO:0007669"/>
    <property type="project" value="UniProtKB-UniRule"/>
</dbReference>
<dbReference type="SUPFAM" id="SSF56037">
    <property type="entry name" value="PheT/TilS domain"/>
    <property type="match status" value="1"/>
</dbReference>
<evidence type="ECO:0000256" key="1">
    <source>
        <dbReference type="ARBA" id="ARBA00004496"/>
    </source>
</evidence>
<dbReference type="EC" id="6.3.4.19" evidence="8"/>
<gene>
    <name evidence="8 10" type="primary">tilS</name>
    <name evidence="10" type="ORF">D0435_09460</name>
</gene>
<dbReference type="InterPro" id="IPR012094">
    <property type="entry name" value="tRNA_Ile_lys_synt"/>
</dbReference>
<dbReference type="EMBL" id="QXWK01000016">
    <property type="protein sequence ID" value="NBH61878.1"/>
    <property type="molecule type" value="Genomic_DNA"/>
</dbReference>
<evidence type="ECO:0000256" key="6">
    <source>
        <dbReference type="ARBA" id="ARBA00022840"/>
    </source>
</evidence>
<feature type="binding site" evidence="8">
    <location>
        <begin position="27"/>
        <end position="32"/>
    </location>
    <ligand>
        <name>ATP</name>
        <dbReference type="ChEBI" id="CHEBI:30616"/>
    </ligand>
</feature>
<dbReference type="RefSeq" id="WP_160202159.1">
    <property type="nucleotide sequence ID" value="NZ_QXWK01000016.1"/>
</dbReference>
<keyword evidence="11" id="KW-1185">Reference proteome</keyword>
<keyword evidence="3 8" id="KW-0436">Ligase</keyword>
<dbReference type="Proteomes" id="UP000446866">
    <property type="component" value="Unassembled WGS sequence"/>
</dbReference>
<dbReference type="Pfam" id="PF11734">
    <property type="entry name" value="TilS_C"/>
    <property type="match status" value="1"/>
</dbReference>
<dbReference type="GO" id="GO:0005737">
    <property type="term" value="C:cytoplasm"/>
    <property type="evidence" value="ECO:0007669"/>
    <property type="project" value="UniProtKB-SubCell"/>
</dbReference>
<dbReference type="SUPFAM" id="SSF82829">
    <property type="entry name" value="MesJ substrate recognition domain-like"/>
    <property type="match status" value="1"/>
</dbReference>
<dbReference type="GO" id="GO:0032267">
    <property type="term" value="F:tRNA(Ile)-lysidine synthase activity"/>
    <property type="evidence" value="ECO:0007669"/>
    <property type="project" value="UniProtKB-EC"/>
</dbReference>
<dbReference type="InterPro" id="IPR014729">
    <property type="entry name" value="Rossmann-like_a/b/a_fold"/>
</dbReference>
<evidence type="ECO:0000313" key="11">
    <source>
        <dbReference type="Proteomes" id="UP000446866"/>
    </source>
</evidence>
<dbReference type="AlphaFoldDB" id="A0A845QPC1"/>
<comment type="similarity">
    <text evidence="8">Belongs to the tRNA(Ile)-lysidine synthase family.</text>
</comment>
<feature type="domain" description="Lysidine-tRNA(Ile) synthetase C-terminal" evidence="9">
    <location>
        <begin position="392"/>
        <end position="445"/>
    </location>
</feature>
<keyword evidence="6 8" id="KW-0067">ATP-binding</keyword>
<comment type="domain">
    <text evidence="8">The N-terminal region contains the highly conserved SGGXDS motif, predicted to be a P-loop motif involved in ATP binding.</text>
</comment>
<organism evidence="10 11">
    <name type="scientific">Anaerotruncus colihominis</name>
    <dbReference type="NCBI Taxonomy" id="169435"/>
    <lineage>
        <taxon>Bacteria</taxon>
        <taxon>Bacillati</taxon>
        <taxon>Bacillota</taxon>
        <taxon>Clostridia</taxon>
        <taxon>Eubacteriales</taxon>
        <taxon>Oscillospiraceae</taxon>
        <taxon>Anaerotruncus</taxon>
    </lineage>
</organism>
<evidence type="ECO:0000256" key="2">
    <source>
        <dbReference type="ARBA" id="ARBA00022490"/>
    </source>
</evidence>
<dbReference type="CDD" id="cd01992">
    <property type="entry name" value="TilS_N"/>
    <property type="match status" value="1"/>
</dbReference>
<dbReference type="Pfam" id="PF01171">
    <property type="entry name" value="ATP_bind_3"/>
    <property type="match status" value="1"/>
</dbReference>
<sequence>MMKKQILETIQRHNLVKLHQHIVLGLSGGPDSVCLFHVFLELAKEMDLHLYPVHVNHKFRPGAAEEDQAYVEQLCETAGFSCRTFVIDCVKLAEEEHLTPEEAGRKARYCAFAEVADQLVKSGVSRSGIVIAVAHNADDQAETILFRLLRGAGTDGLSGMRYSRFDETGNRIIRPLLDVKREEIMAYCKVQNLLPRMDSTNEEEKYTRNKIRLSLIPHLEQEYNPAVKDTMIRMGKAAACDSDFLWQQAQDVYEKLVKKSSETHVLLDGRSLKKLHRAIRQRVLARACADLGLSQDLAWTHFENCEAIVFHEGPSASCSLPKGYRLQKWYEDIDVMRPFIEAGENLPALEVYVLSKDAYDYLTPAENRRAVFDYDALTQMYDSQDLLPEKSMTLSFRQPGDYIALSEGKTKKLQDYFVDQKIPKSQRPDVPLLKIGREVLWVLPCEADPKGRFSGKYKLCGTTKKVICIEIIC</sequence>
<dbReference type="PANTHER" id="PTHR43033:SF1">
    <property type="entry name" value="TRNA(ILE)-LYSIDINE SYNTHASE-RELATED"/>
    <property type="match status" value="1"/>
</dbReference>
<evidence type="ECO:0000256" key="8">
    <source>
        <dbReference type="HAMAP-Rule" id="MF_01161"/>
    </source>
</evidence>
<dbReference type="InterPro" id="IPR012795">
    <property type="entry name" value="tRNA_Ile_lys_synt_N"/>
</dbReference>
<dbReference type="NCBIfam" id="TIGR02432">
    <property type="entry name" value="lysidine_TilS_N"/>
    <property type="match status" value="1"/>
</dbReference>
<name>A0A845QPC1_9FIRM</name>
<dbReference type="GO" id="GO:0005524">
    <property type="term" value="F:ATP binding"/>
    <property type="evidence" value="ECO:0007669"/>
    <property type="project" value="UniProtKB-UniRule"/>
</dbReference>
<keyword evidence="2 8" id="KW-0963">Cytoplasm</keyword>
<keyword evidence="5 8" id="KW-0547">Nucleotide-binding</keyword>
<dbReference type="HAMAP" id="MF_01161">
    <property type="entry name" value="tRNA_Ile_lys_synt"/>
    <property type="match status" value="1"/>
</dbReference>
<evidence type="ECO:0000256" key="5">
    <source>
        <dbReference type="ARBA" id="ARBA00022741"/>
    </source>
</evidence>
<evidence type="ECO:0000256" key="7">
    <source>
        <dbReference type="ARBA" id="ARBA00048539"/>
    </source>
</evidence>
<evidence type="ECO:0000313" key="10">
    <source>
        <dbReference type="EMBL" id="NBH61878.1"/>
    </source>
</evidence>
<evidence type="ECO:0000256" key="4">
    <source>
        <dbReference type="ARBA" id="ARBA00022694"/>
    </source>
</evidence>
<comment type="catalytic activity">
    <reaction evidence="7 8">
        <text>cytidine(34) in tRNA(Ile2) + L-lysine + ATP = lysidine(34) in tRNA(Ile2) + AMP + diphosphate + H(+)</text>
        <dbReference type="Rhea" id="RHEA:43744"/>
        <dbReference type="Rhea" id="RHEA-COMP:10625"/>
        <dbReference type="Rhea" id="RHEA-COMP:10670"/>
        <dbReference type="ChEBI" id="CHEBI:15378"/>
        <dbReference type="ChEBI" id="CHEBI:30616"/>
        <dbReference type="ChEBI" id="CHEBI:32551"/>
        <dbReference type="ChEBI" id="CHEBI:33019"/>
        <dbReference type="ChEBI" id="CHEBI:82748"/>
        <dbReference type="ChEBI" id="CHEBI:83665"/>
        <dbReference type="ChEBI" id="CHEBI:456215"/>
        <dbReference type="EC" id="6.3.4.19"/>
    </reaction>
</comment>
<dbReference type="InterPro" id="IPR011063">
    <property type="entry name" value="TilS/TtcA_N"/>
</dbReference>
<reference evidence="10 11" key="1">
    <citation type="submission" date="2018-08" db="EMBL/GenBank/DDBJ databases">
        <title>Murine metabolic-syndrome-specific gut microbial biobank.</title>
        <authorList>
            <person name="Liu C."/>
        </authorList>
    </citation>
    <scope>NUCLEOTIDE SEQUENCE [LARGE SCALE GENOMIC DNA]</scope>
    <source>
        <strain evidence="10 11">28</strain>
    </source>
</reference>
<dbReference type="PANTHER" id="PTHR43033">
    <property type="entry name" value="TRNA(ILE)-LYSIDINE SYNTHASE-RELATED"/>
    <property type="match status" value="1"/>
</dbReference>
<dbReference type="SMART" id="SM00977">
    <property type="entry name" value="TilS_C"/>
    <property type="match status" value="1"/>
</dbReference>
<comment type="subcellular location">
    <subcellularLocation>
        <location evidence="1 8">Cytoplasm</location>
    </subcellularLocation>
</comment>